<evidence type="ECO:0000313" key="5">
    <source>
        <dbReference type="EMBL" id="BCU54948.1"/>
    </source>
</evidence>
<proteinExistence type="predicted"/>
<evidence type="ECO:0000256" key="4">
    <source>
        <dbReference type="SAM" id="Phobius"/>
    </source>
</evidence>
<evidence type="ECO:0000256" key="1">
    <source>
        <dbReference type="ARBA" id="ARBA00022679"/>
    </source>
</evidence>
<evidence type="ECO:0000256" key="3">
    <source>
        <dbReference type="ARBA" id="ARBA00023315"/>
    </source>
</evidence>
<dbReference type="PROSITE" id="PS00101">
    <property type="entry name" value="HEXAPEP_TRANSFERASES"/>
    <property type="match status" value="1"/>
</dbReference>
<dbReference type="Gene3D" id="2.160.10.10">
    <property type="entry name" value="Hexapeptide repeat proteins"/>
    <property type="match status" value="1"/>
</dbReference>
<dbReference type="PANTHER" id="PTHR23416">
    <property type="entry name" value="SIALIC ACID SYNTHASE-RELATED"/>
    <property type="match status" value="1"/>
</dbReference>
<evidence type="ECO:0000313" key="6">
    <source>
        <dbReference type="Proteomes" id="UP000682928"/>
    </source>
</evidence>
<dbReference type="AlphaFoldDB" id="A0AA86IPH6"/>
<dbReference type="Pfam" id="PF00132">
    <property type="entry name" value="Hexapep"/>
    <property type="match status" value="1"/>
</dbReference>
<evidence type="ECO:0008006" key="7">
    <source>
        <dbReference type="Google" id="ProtNLM"/>
    </source>
</evidence>
<keyword evidence="2" id="KW-0677">Repeat</keyword>
<evidence type="ECO:0000256" key="2">
    <source>
        <dbReference type="ARBA" id="ARBA00022737"/>
    </source>
</evidence>
<accession>A0AA86IPH6</accession>
<dbReference type="InterPro" id="IPR051159">
    <property type="entry name" value="Hexapeptide_acetyltransf"/>
</dbReference>
<keyword evidence="1" id="KW-0808">Transferase</keyword>
<dbReference type="GO" id="GO:0016747">
    <property type="term" value="F:acyltransferase activity, transferring groups other than amino-acyl groups"/>
    <property type="evidence" value="ECO:0007669"/>
    <property type="project" value="UniProtKB-ARBA"/>
</dbReference>
<keyword evidence="4" id="KW-1133">Transmembrane helix</keyword>
<reference evidence="5" key="1">
    <citation type="submission" date="2021-04" db="EMBL/GenBank/DDBJ databases">
        <title>Difference and commonality of drug resistance evolution in various bacteria. and drug sensitivity profiles.</title>
        <authorList>
            <person name="Maeda T."/>
            <person name="Shibai A."/>
            <person name="Kawada K."/>
            <person name="Kotani H."/>
            <person name="Tarusawa Y."/>
            <person name="Tanabe K."/>
            <person name="Furusawa C."/>
        </authorList>
    </citation>
    <scope>NUCLEOTIDE SEQUENCE</scope>
    <source>
        <strain evidence="5">JCM 8580</strain>
    </source>
</reference>
<dbReference type="EMBL" id="AP024590">
    <property type="protein sequence ID" value="BCU54948.1"/>
    <property type="molecule type" value="Genomic_DNA"/>
</dbReference>
<dbReference type="SUPFAM" id="SSF51161">
    <property type="entry name" value="Trimeric LpxA-like enzymes"/>
    <property type="match status" value="1"/>
</dbReference>
<dbReference type="InterPro" id="IPR011004">
    <property type="entry name" value="Trimer_LpxA-like_sf"/>
</dbReference>
<organism evidence="5 6">
    <name type="scientific">Enterobacter kobei</name>
    <dbReference type="NCBI Taxonomy" id="208224"/>
    <lineage>
        <taxon>Bacteria</taxon>
        <taxon>Pseudomonadati</taxon>
        <taxon>Pseudomonadota</taxon>
        <taxon>Gammaproteobacteria</taxon>
        <taxon>Enterobacterales</taxon>
        <taxon>Enterobacteriaceae</taxon>
        <taxon>Enterobacter</taxon>
        <taxon>Enterobacter cloacae complex</taxon>
    </lineage>
</organism>
<dbReference type="CDD" id="cd04647">
    <property type="entry name" value="LbH_MAT_like"/>
    <property type="match status" value="1"/>
</dbReference>
<dbReference type="InterPro" id="IPR001451">
    <property type="entry name" value="Hexapep"/>
</dbReference>
<sequence length="179" mass="19897">MYIITKSYHALINIVYLFILKYLTVSNIFFRFPKIGAGFNIITNSKSTIDLNNLSARNHLCIVVNKGALIFEKNCFVNNGCSFNCLKEIHIGENTLFGEGVKVYDHDHVIDENYNTSKNEFIKSPVKIGKNCWIGSNTIILKGVNIADNVVIGANSLVNKSITTSGIYASKNGSLTRIK</sequence>
<dbReference type="Proteomes" id="UP000682928">
    <property type="component" value="Chromosome"/>
</dbReference>
<keyword evidence="3" id="KW-0012">Acyltransferase</keyword>
<keyword evidence="4" id="KW-0812">Transmembrane</keyword>
<dbReference type="InterPro" id="IPR018357">
    <property type="entry name" value="Hexapep_transf_CS"/>
</dbReference>
<keyword evidence="4" id="KW-0472">Membrane</keyword>
<feature type="transmembrane region" description="Helical" evidence="4">
    <location>
        <begin position="12"/>
        <end position="30"/>
    </location>
</feature>
<gene>
    <name evidence="5" type="ORF">ENKO_15420</name>
</gene>
<name>A0AA86IPH6_9ENTR</name>
<protein>
    <recommendedName>
        <fullName evidence="7">Acyltransferase</fullName>
    </recommendedName>
</protein>